<dbReference type="InterPro" id="IPR020471">
    <property type="entry name" value="AKR"/>
</dbReference>
<keyword evidence="9" id="KW-1185">Reference proteome</keyword>
<dbReference type="Proteomes" id="UP001165587">
    <property type="component" value="Unassembled WGS sequence"/>
</dbReference>
<comment type="caution">
    <text evidence="8">The sequence shown here is derived from an EMBL/GenBank/DDBJ whole genome shotgun (WGS) entry which is preliminary data.</text>
</comment>
<feature type="active site" description="Proton donor" evidence="4">
    <location>
        <position position="52"/>
    </location>
</feature>
<dbReference type="PROSITE" id="PS00063">
    <property type="entry name" value="ALDOKETO_REDUCTASE_3"/>
    <property type="match status" value="1"/>
</dbReference>
<dbReference type="InterPro" id="IPR018170">
    <property type="entry name" value="Aldo/ket_reductase_CS"/>
</dbReference>
<dbReference type="RefSeq" id="WP_259526357.1">
    <property type="nucleotide sequence ID" value="NZ_JANLCK010000003.1"/>
</dbReference>
<evidence type="ECO:0000313" key="8">
    <source>
        <dbReference type="EMBL" id="MCS5725781.1"/>
    </source>
</evidence>
<dbReference type="InterPro" id="IPR036812">
    <property type="entry name" value="NAD(P)_OxRdtase_dom_sf"/>
</dbReference>
<reference evidence="8" key="1">
    <citation type="submission" date="2022-08" db="EMBL/GenBank/DDBJ databases">
        <authorList>
            <person name="Deng Y."/>
            <person name="Han X.-F."/>
            <person name="Zhang Y.-Q."/>
        </authorList>
    </citation>
    <scope>NUCLEOTIDE SEQUENCE</scope>
    <source>
        <strain evidence="8">CPCC 203407</strain>
    </source>
</reference>
<dbReference type="PANTHER" id="PTHR43827:SF3">
    <property type="entry name" value="NADP-DEPENDENT OXIDOREDUCTASE DOMAIN-CONTAINING PROTEIN"/>
    <property type="match status" value="1"/>
</dbReference>
<evidence type="ECO:0000313" key="9">
    <source>
        <dbReference type="Proteomes" id="UP001165587"/>
    </source>
</evidence>
<evidence type="ECO:0000256" key="5">
    <source>
        <dbReference type="PIRSR" id="PIRSR000097-2"/>
    </source>
</evidence>
<organism evidence="8 9">
    <name type="scientific">Herbiconiux oxytropis</name>
    <dbReference type="NCBI Taxonomy" id="2970915"/>
    <lineage>
        <taxon>Bacteria</taxon>
        <taxon>Bacillati</taxon>
        <taxon>Actinomycetota</taxon>
        <taxon>Actinomycetes</taxon>
        <taxon>Micrococcales</taxon>
        <taxon>Microbacteriaceae</taxon>
        <taxon>Herbiconiux</taxon>
    </lineage>
</organism>
<dbReference type="EMBL" id="JANLCK010000003">
    <property type="protein sequence ID" value="MCS5725781.1"/>
    <property type="molecule type" value="Genomic_DNA"/>
</dbReference>
<gene>
    <name evidence="8" type="ORF">N1028_07705</name>
</gene>
<dbReference type="PRINTS" id="PR00069">
    <property type="entry name" value="ALDKETRDTASE"/>
</dbReference>
<dbReference type="SUPFAM" id="SSF51430">
    <property type="entry name" value="NAD(P)-linked oxidoreductase"/>
    <property type="match status" value="1"/>
</dbReference>
<dbReference type="PANTHER" id="PTHR43827">
    <property type="entry name" value="2,5-DIKETO-D-GLUCONIC ACID REDUCTASE"/>
    <property type="match status" value="1"/>
</dbReference>
<evidence type="ECO:0000256" key="4">
    <source>
        <dbReference type="PIRSR" id="PIRSR000097-1"/>
    </source>
</evidence>
<dbReference type="Gene3D" id="3.20.20.100">
    <property type="entry name" value="NADP-dependent oxidoreductase domain"/>
    <property type="match status" value="1"/>
</dbReference>
<evidence type="ECO:0000256" key="2">
    <source>
        <dbReference type="ARBA" id="ARBA00022857"/>
    </source>
</evidence>
<evidence type="ECO:0000256" key="6">
    <source>
        <dbReference type="PIRSR" id="PIRSR000097-3"/>
    </source>
</evidence>
<evidence type="ECO:0000256" key="3">
    <source>
        <dbReference type="ARBA" id="ARBA00023002"/>
    </source>
</evidence>
<dbReference type="FunFam" id="3.20.20.100:FF:000002">
    <property type="entry name" value="2,5-diketo-D-gluconic acid reductase A"/>
    <property type="match status" value="1"/>
</dbReference>
<dbReference type="Pfam" id="PF00248">
    <property type="entry name" value="Aldo_ket_red"/>
    <property type="match status" value="1"/>
</dbReference>
<sequence>MTELAPLLDLNDGHRIPAIGFGTYPLRGTDGVEAIDSAIRTGYRSIDSAFNYDNEGTVGEAIRRSGVARDELFVTSKLPGRYHERALALDAVRESLWRAQLDHFDLYIIHWPNPSVGQYVEAWQALVEAREQGLVRSIGVSNFQEEHLSRIIEASGVTPAVNQIELHPYFPQVEQRAVNARLGILTESWSPLGKGNAPYEEPAVVAAAEAHGVTPAQAILRWQVQLGNVPIPKSSTPSRQAENLDVFGFELTPAEVDAITALGKPDGRLFGGDPATHEEQ</sequence>
<accession>A0AA42BU24</accession>
<dbReference type="GO" id="GO:0016616">
    <property type="term" value="F:oxidoreductase activity, acting on the CH-OH group of donors, NAD or NADP as acceptor"/>
    <property type="evidence" value="ECO:0007669"/>
    <property type="project" value="UniProtKB-ARBA"/>
</dbReference>
<comment type="similarity">
    <text evidence="1">Belongs to the aldo/keto reductase family.</text>
</comment>
<dbReference type="PROSITE" id="PS00062">
    <property type="entry name" value="ALDOKETO_REDUCTASE_2"/>
    <property type="match status" value="1"/>
</dbReference>
<dbReference type="InterPro" id="IPR023210">
    <property type="entry name" value="NADP_OxRdtase_dom"/>
</dbReference>
<dbReference type="PIRSF" id="PIRSF000097">
    <property type="entry name" value="AKR"/>
    <property type="match status" value="1"/>
</dbReference>
<feature type="site" description="Lowers pKa of active site Tyr" evidence="6">
    <location>
        <position position="77"/>
    </location>
</feature>
<name>A0AA42BU24_9MICO</name>
<feature type="binding site" evidence="5">
    <location>
        <position position="110"/>
    </location>
    <ligand>
        <name>substrate</name>
    </ligand>
</feature>
<protein>
    <submittedName>
        <fullName evidence="8">Aldo/keto reductase</fullName>
    </submittedName>
</protein>
<evidence type="ECO:0000256" key="1">
    <source>
        <dbReference type="ARBA" id="ARBA00007905"/>
    </source>
</evidence>
<dbReference type="PROSITE" id="PS00798">
    <property type="entry name" value="ALDOKETO_REDUCTASE_1"/>
    <property type="match status" value="1"/>
</dbReference>
<dbReference type="CDD" id="cd19132">
    <property type="entry name" value="AKR_AKR5D1_E1"/>
    <property type="match status" value="1"/>
</dbReference>
<evidence type="ECO:0000259" key="7">
    <source>
        <dbReference type="Pfam" id="PF00248"/>
    </source>
</evidence>
<proteinExistence type="inferred from homology"/>
<feature type="domain" description="NADP-dependent oxidoreductase" evidence="7">
    <location>
        <begin position="19"/>
        <end position="262"/>
    </location>
</feature>
<dbReference type="AlphaFoldDB" id="A0AA42BU24"/>
<keyword evidence="3" id="KW-0560">Oxidoreductase</keyword>
<keyword evidence="2" id="KW-0521">NADP</keyword>